<dbReference type="Pfam" id="PF01464">
    <property type="entry name" value="SLT"/>
    <property type="match status" value="1"/>
</dbReference>
<name>A0A2H0BSK1_9BACT</name>
<gene>
    <name evidence="3" type="ORF">COX00_02055</name>
</gene>
<dbReference type="Proteomes" id="UP000231581">
    <property type="component" value="Unassembled WGS sequence"/>
</dbReference>
<feature type="domain" description="Transglycosylase SLT" evidence="2">
    <location>
        <begin position="359"/>
        <end position="450"/>
    </location>
</feature>
<keyword evidence="1" id="KW-0732">Signal</keyword>
<sequence length="500" mass="55126">MVRFLRYLRMNDPVPRSLGLAAAVFLFFALTTSAHAAEITIFHMADGSYYHPASGIHGTTEEEVLQQLKTTSNSATLVSAPVIPTATSAVASRVKAPKVFQMADGTFYHPGSGLHAASANDLYIKLGLDPNNLIFEDTSDSLSADVEQKPPMIAAVERAQASLQKQIDEDEAKLSAPEIVTSDATWRDVTLAVWNKRTEEITFLKGKKNGTQLQLEQDADVKVARTNYVNSEYVLGDKDTLVVAVRYPILKKIATSKYEVHDVVYSPFSKDLYVPEVIQEGENYINDVVDQAFQVMRDKQVPSRAYPGKLMADVVDKDLLKTLIIIEHSDITSLSRNPEDAVNRVLATFGLNKGSTYNYAKSGAGALGIAQFMPSTYTSFVRRTQLALTPDFEAGMFDHENAVRAQAAYLDDALASLPSVAREIGMGDAKVKEYLAASYNGGYAKVKTAMQIWDEQISGELAPYEIKSRSRLHAETIQYVKKLRYALPQIMGMNPQTQTI</sequence>
<dbReference type="InterPro" id="IPR008258">
    <property type="entry name" value="Transglycosylase_SLT_dom_1"/>
</dbReference>
<proteinExistence type="predicted"/>
<organism evidence="3 4">
    <name type="scientific">Candidatus Uhrbacteria bacterium CG22_combo_CG10-13_8_21_14_all_47_17</name>
    <dbReference type="NCBI Taxonomy" id="1975041"/>
    <lineage>
        <taxon>Bacteria</taxon>
        <taxon>Candidatus Uhriibacteriota</taxon>
    </lineage>
</organism>
<protein>
    <recommendedName>
        <fullName evidence="2">Transglycosylase SLT domain-containing protein</fullName>
    </recommendedName>
</protein>
<dbReference type="EMBL" id="PCSZ01000041">
    <property type="protein sequence ID" value="PIP60655.1"/>
    <property type="molecule type" value="Genomic_DNA"/>
</dbReference>
<evidence type="ECO:0000259" key="2">
    <source>
        <dbReference type="Pfam" id="PF01464"/>
    </source>
</evidence>
<evidence type="ECO:0000313" key="4">
    <source>
        <dbReference type="Proteomes" id="UP000231581"/>
    </source>
</evidence>
<evidence type="ECO:0000256" key="1">
    <source>
        <dbReference type="SAM" id="SignalP"/>
    </source>
</evidence>
<reference evidence="3 4" key="1">
    <citation type="submission" date="2017-09" db="EMBL/GenBank/DDBJ databases">
        <title>Depth-based differentiation of microbial function through sediment-hosted aquifers and enrichment of novel symbionts in the deep terrestrial subsurface.</title>
        <authorList>
            <person name="Probst A.J."/>
            <person name="Ladd B."/>
            <person name="Jarett J.K."/>
            <person name="Geller-Mcgrath D.E."/>
            <person name="Sieber C.M."/>
            <person name="Emerson J.B."/>
            <person name="Anantharaman K."/>
            <person name="Thomas B.C."/>
            <person name="Malmstrom R."/>
            <person name="Stieglmeier M."/>
            <person name="Klingl A."/>
            <person name="Woyke T."/>
            <person name="Ryan C.M."/>
            <person name="Banfield J.F."/>
        </authorList>
    </citation>
    <scope>NUCLEOTIDE SEQUENCE [LARGE SCALE GENOMIC DNA]</scope>
    <source>
        <strain evidence="3">CG22_combo_CG10-13_8_21_14_all_47_17</strain>
    </source>
</reference>
<feature type="signal peptide" evidence="1">
    <location>
        <begin position="1"/>
        <end position="36"/>
    </location>
</feature>
<dbReference type="Gene3D" id="1.10.530.10">
    <property type="match status" value="1"/>
</dbReference>
<dbReference type="AlphaFoldDB" id="A0A2H0BSK1"/>
<feature type="chain" id="PRO_5013950404" description="Transglycosylase SLT domain-containing protein" evidence="1">
    <location>
        <begin position="37"/>
        <end position="500"/>
    </location>
</feature>
<dbReference type="SUPFAM" id="SSF53955">
    <property type="entry name" value="Lysozyme-like"/>
    <property type="match status" value="1"/>
</dbReference>
<evidence type="ECO:0000313" key="3">
    <source>
        <dbReference type="EMBL" id="PIP60655.1"/>
    </source>
</evidence>
<dbReference type="InterPro" id="IPR023346">
    <property type="entry name" value="Lysozyme-like_dom_sf"/>
</dbReference>
<comment type="caution">
    <text evidence="3">The sequence shown here is derived from an EMBL/GenBank/DDBJ whole genome shotgun (WGS) entry which is preliminary data.</text>
</comment>
<accession>A0A2H0BSK1</accession>